<evidence type="ECO:0000259" key="14">
    <source>
        <dbReference type="Pfam" id="PF02163"/>
    </source>
</evidence>
<evidence type="ECO:0000256" key="7">
    <source>
        <dbReference type="ARBA" id="ARBA00022723"/>
    </source>
</evidence>
<evidence type="ECO:0000256" key="5">
    <source>
        <dbReference type="ARBA" id="ARBA00022670"/>
    </source>
</evidence>
<feature type="transmembrane region" description="Helical" evidence="13">
    <location>
        <begin position="85"/>
        <end position="110"/>
    </location>
</feature>
<dbReference type="Proteomes" id="UP000775500">
    <property type="component" value="Unassembled WGS sequence"/>
</dbReference>
<dbReference type="PANTHER" id="PTHR35864">
    <property type="entry name" value="ZINC METALLOPROTEASE MJ0611-RELATED"/>
    <property type="match status" value="1"/>
</dbReference>
<comment type="cofactor">
    <cofactor evidence="1">
        <name>Zn(2+)</name>
        <dbReference type="ChEBI" id="CHEBI:29105"/>
    </cofactor>
</comment>
<keyword evidence="5 15" id="KW-0645">Protease</keyword>
<keyword evidence="11" id="KW-0482">Metalloprotease</keyword>
<keyword evidence="16" id="KW-1185">Reference proteome</keyword>
<comment type="similarity">
    <text evidence="3">Belongs to the peptidase M50B family.</text>
</comment>
<evidence type="ECO:0000256" key="8">
    <source>
        <dbReference type="ARBA" id="ARBA00022801"/>
    </source>
</evidence>
<evidence type="ECO:0000256" key="13">
    <source>
        <dbReference type="SAM" id="Phobius"/>
    </source>
</evidence>
<keyword evidence="8" id="KW-0378">Hydrolase</keyword>
<name>A0ABS2FMW6_9FIRM</name>
<organism evidence="15 16">
    <name type="scientific">Faecalicoccus acidiformans</name>
    <dbReference type="NCBI Taxonomy" id="915173"/>
    <lineage>
        <taxon>Bacteria</taxon>
        <taxon>Bacillati</taxon>
        <taxon>Bacillota</taxon>
        <taxon>Erysipelotrichia</taxon>
        <taxon>Erysipelotrichales</taxon>
        <taxon>Erysipelotrichaceae</taxon>
        <taxon>Faecalicoccus</taxon>
    </lineage>
</organism>
<feature type="domain" description="Peptidase M50" evidence="14">
    <location>
        <begin position="126"/>
        <end position="162"/>
    </location>
</feature>
<evidence type="ECO:0000256" key="10">
    <source>
        <dbReference type="ARBA" id="ARBA00022989"/>
    </source>
</evidence>
<keyword evidence="6 13" id="KW-0812">Transmembrane</keyword>
<gene>
    <name evidence="15" type="ORF">H5982_04490</name>
</gene>
<dbReference type="InterPro" id="IPR044537">
    <property type="entry name" value="Rip2-like"/>
</dbReference>
<keyword evidence="7" id="KW-0479">Metal-binding</keyword>
<dbReference type="Pfam" id="PF02163">
    <property type="entry name" value="Peptidase_M50"/>
    <property type="match status" value="1"/>
</dbReference>
<dbReference type="GO" id="GO:0008233">
    <property type="term" value="F:peptidase activity"/>
    <property type="evidence" value="ECO:0007669"/>
    <property type="project" value="UniProtKB-KW"/>
</dbReference>
<keyword evidence="9" id="KW-0862">Zinc</keyword>
<dbReference type="RefSeq" id="WP_239461028.1">
    <property type="nucleotide sequence ID" value="NZ_CALVCN010000005.1"/>
</dbReference>
<feature type="transmembrane region" description="Helical" evidence="13">
    <location>
        <begin position="122"/>
        <end position="146"/>
    </location>
</feature>
<feature type="transmembrane region" description="Helical" evidence="13">
    <location>
        <begin position="166"/>
        <end position="188"/>
    </location>
</feature>
<reference evidence="15 16" key="1">
    <citation type="journal article" date="2021" name="Sci. Rep.">
        <title>The distribution of antibiotic resistance genes in chicken gut microbiota commensals.</title>
        <authorList>
            <person name="Juricova H."/>
            <person name="Matiasovicova J."/>
            <person name="Kubasova T."/>
            <person name="Cejkova D."/>
            <person name="Rychlik I."/>
        </authorList>
    </citation>
    <scope>NUCLEOTIDE SEQUENCE [LARGE SCALE GENOMIC DNA]</scope>
    <source>
        <strain evidence="15 16">An423</strain>
    </source>
</reference>
<dbReference type="CDD" id="cd06158">
    <property type="entry name" value="S2P-M50_like_1"/>
    <property type="match status" value="1"/>
</dbReference>
<comment type="subcellular location">
    <subcellularLocation>
        <location evidence="2">Cell membrane</location>
        <topology evidence="2">Multi-pass membrane protein</topology>
    </subcellularLocation>
</comment>
<feature type="transmembrane region" description="Helical" evidence="13">
    <location>
        <begin position="46"/>
        <end position="65"/>
    </location>
</feature>
<evidence type="ECO:0000313" key="15">
    <source>
        <dbReference type="EMBL" id="MBM6831368.1"/>
    </source>
</evidence>
<accession>A0ABS2FMW6</accession>
<evidence type="ECO:0000256" key="12">
    <source>
        <dbReference type="ARBA" id="ARBA00023136"/>
    </source>
</evidence>
<evidence type="ECO:0000256" key="11">
    <source>
        <dbReference type="ARBA" id="ARBA00023049"/>
    </source>
</evidence>
<dbReference type="PANTHER" id="PTHR35864:SF1">
    <property type="entry name" value="ZINC METALLOPROTEASE YWHC-RELATED"/>
    <property type="match status" value="1"/>
</dbReference>
<protein>
    <submittedName>
        <fullName evidence="15">Site-2 protease family protein</fullName>
    </submittedName>
</protein>
<dbReference type="GO" id="GO:0006508">
    <property type="term" value="P:proteolysis"/>
    <property type="evidence" value="ECO:0007669"/>
    <property type="project" value="UniProtKB-KW"/>
</dbReference>
<evidence type="ECO:0000256" key="2">
    <source>
        <dbReference type="ARBA" id="ARBA00004651"/>
    </source>
</evidence>
<dbReference type="InterPro" id="IPR008915">
    <property type="entry name" value="Peptidase_M50"/>
</dbReference>
<keyword evidence="12 13" id="KW-0472">Membrane</keyword>
<dbReference type="EMBL" id="JACJLU010000004">
    <property type="protein sequence ID" value="MBM6831368.1"/>
    <property type="molecule type" value="Genomic_DNA"/>
</dbReference>
<evidence type="ECO:0000256" key="9">
    <source>
        <dbReference type="ARBA" id="ARBA00022833"/>
    </source>
</evidence>
<dbReference type="InterPro" id="IPR052348">
    <property type="entry name" value="Metallopeptidase_M50B"/>
</dbReference>
<evidence type="ECO:0000256" key="4">
    <source>
        <dbReference type="ARBA" id="ARBA00022475"/>
    </source>
</evidence>
<evidence type="ECO:0000256" key="6">
    <source>
        <dbReference type="ARBA" id="ARBA00022692"/>
    </source>
</evidence>
<evidence type="ECO:0000313" key="16">
    <source>
        <dbReference type="Proteomes" id="UP000775500"/>
    </source>
</evidence>
<sequence length="214" mass="24013">MLWNLEYIVSLVIAVILAMSIHEMAHGLVSYWLGDPTAKLQGRISLNPFAHVDWLGVLCLLLFHFGWAKPVPVDPSYYKDRKTGIIWTSFAGPVANFLLAFVCIFCLILILKLNPLFLYSNLGSLLESILSMTATLNIGFGLFNLIPVPPLDGSKVLFAFLPDEQYYRFIQGSPFFMLVLVVLIYLGILSQPLSMMQNGIWNAFVQICSFLLGM</sequence>
<comment type="caution">
    <text evidence="15">The sequence shown here is derived from an EMBL/GenBank/DDBJ whole genome shotgun (WGS) entry which is preliminary data.</text>
</comment>
<evidence type="ECO:0000256" key="1">
    <source>
        <dbReference type="ARBA" id="ARBA00001947"/>
    </source>
</evidence>
<keyword evidence="10 13" id="KW-1133">Transmembrane helix</keyword>
<keyword evidence="4" id="KW-1003">Cell membrane</keyword>
<proteinExistence type="inferred from homology"/>
<feature type="transmembrane region" description="Helical" evidence="13">
    <location>
        <begin position="12"/>
        <end position="34"/>
    </location>
</feature>
<evidence type="ECO:0000256" key="3">
    <source>
        <dbReference type="ARBA" id="ARBA00007931"/>
    </source>
</evidence>